<gene>
    <name evidence="3" type="ORF">SCHPADRAFT_248092</name>
</gene>
<keyword evidence="4" id="KW-1185">Reference proteome</keyword>
<reference evidence="3 4" key="1">
    <citation type="submission" date="2015-04" db="EMBL/GenBank/DDBJ databases">
        <title>Complete genome sequence of Schizopora paradoxa KUC8140, a cosmopolitan wood degrader in East Asia.</title>
        <authorList>
            <consortium name="DOE Joint Genome Institute"/>
            <person name="Min B."/>
            <person name="Park H."/>
            <person name="Jang Y."/>
            <person name="Kim J.-J."/>
            <person name="Kim K.H."/>
            <person name="Pangilinan J."/>
            <person name="Lipzen A."/>
            <person name="Riley R."/>
            <person name="Grigoriev I.V."/>
            <person name="Spatafora J.W."/>
            <person name="Choi I.-G."/>
        </authorList>
    </citation>
    <scope>NUCLEOTIDE SEQUENCE [LARGE SCALE GENOMIC DNA]</scope>
    <source>
        <strain evidence="3 4">KUC8140</strain>
    </source>
</reference>
<dbReference type="Gene3D" id="2.60.120.200">
    <property type="match status" value="2"/>
</dbReference>
<accession>A0A0H2SF75</accession>
<evidence type="ECO:0000313" key="4">
    <source>
        <dbReference type="Proteomes" id="UP000053477"/>
    </source>
</evidence>
<feature type="region of interest" description="Disordered" evidence="1">
    <location>
        <begin position="412"/>
        <end position="437"/>
    </location>
</feature>
<evidence type="ECO:0000259" key="2">
    <source>
        <dbReference type="Pfam" id="PF21294"/>
    </source>
</evidence>
<organism evidence="3 4">
    <name type="scientific">Schizopora paradoxa</name>
    <dbReference type="NCBI Taxonomy" id="27342"/>
    <lineage>
        <taxon>Eukaryota</taxon>
        <taxon>Fungi</taxon>
        <taxon>Dikarya</taxon>
        <taxon>Basidiomycota</taxon>
        <taxon>Agaricomycotina</taxon>
        <taxon>Agaricomycetes</taxon>
        <taxon>Hymenochaetales</taxon>
        <taxon>Schizoporaceae</taxon>
        <taxon>Schizopora</taxon>
    </lineage>
</organism>
<dbReference type="AlphaFoldDB" id="A0A0H2SF75"/>
<protein>
    <recommendedName>
        <fullName evidence="2">Polysaccharide lyase 14 domain-containing protein</fullName>
    </recommendedName>
</protein>
<dbReference type="Proteomes" id="UP000053477">
    <property type="component" value="Unassembled WGS sequence"/>
</dbReference>
<dbReference type="InParanoid" id="A0A0H2SF75"/>
<dbReference type="Pfam" id="PF21294">
    <property type="entry name" value="Polysacc_lyase_14"/>
    <property type="match status" value="2"/>
</dbReference>
<dbReference type="OrthoDB" id="10069995at2759"/>
<dbReference type="STRING" id="27342.A0A0H2SF75"/>
<dbReference type="PANTHER" id="PTHR40124:SF1">
    <property type="entry name" value="DISAGGREGATASE RELATED REPEAT PROTEIN"/>
    <property type="match status" value="1"/>
</dbReference>
<feature type="compositionally biased region" description="Low complexity" evidence="1">
    <location>
        <begin position="417"/>
        <end position="437"/>
    </location>
</feature>
<sequence length="573" mass="61280">MHIVVPTDTRFETKFSSVFGAILLSFSLCDPDISTKPMTGLSALIAGCLLIRSIADAAVIRYRQPPAVQITWVTEYETSIDEVTSIALQSIAVETPFQAMNSSDDKPVYPFLAVPPIGDNNTDSIQDTLNPLPDVSTSFISKTFTETLYDGPETITVSIPPTTVTDIVTVSSAAPTNFWTPPTRFDNLDPFKILHFADGASNVQLTDDVTANVKEGVDNSSTIFTSVGDPLVPPPINTTFGSILQVLYPAGSVNPGNDPVGGADFYASPLNLDGATSVTLEYSVFFPSGFQWVKGGKLPGLYGGHMTCSGGDDATTCFSTRLMWRQDGAGELYLYAPKDAQTKSLCQTPPFSYCDEDYGLSIGRGSFNFSTDTWTTLRQTVTLNTPGQQDGGFLLEVDGRLAIHRSDVFYRAKPSPTRTSMSQTSDSSSTASTTESGLLGPLLGDVLRRLGLDGESAVTTDEPQLALSIPSSVTQTPMIDGNTLQAIPGAPVTTVTKQVGGPPLTVTSYFFENVKEQAAASTSLRANPQSSTSTAVGFSGLFFSTFFGGSSDDYATPVDQFVWFKDFSMVINF</sequence>
<dbReference type="EMBL" id="KQ085925">
    <property type="protein sequence ID" value="KLO15741.1"/>
    <property type="molecule type" value="Genomic_DNA"/>
</dbReference>
<dbReference type="PANTHER" id="PTHR40124">
    <property type="match status" value="1"/>
</dbReference>
<evidence type="ECO:0000313" key="3">
    <source>
        <dbReference type="EMBL" id="KLO15741.1"/>
    </source>
</evidence>
<name>A0A0H2SF75_9AGAM</name>
<evidence type="ECO:0000256" key="1">
    <source>
        <dbReference type="SAM" id="MobiDB-lite"/>
    </source>
</evidence>
<feature type="domain" description="Polysaccharide lyase 14" evidence="2">
    <location>
        <begin position="241"/>
        <end position="415"/>
    </location>
</feature>
<feature type="domain" description="Polysaccharide lyase 14" evidence="2">
    <location>
        <begin position="530"/>
        <end position="567"/>
    </location>
</feature>
<dbReference type="InterPro" id="IPR048958">
    <property type="entry name" value="Polysacc_lyase_14"/>
</dbReference>
<proteinExistence type="predicted"/>